<dbReference type="EMBL" id="CP003274">
    <property type="protein sequence ID" value="AFL79319.1"/>
    <property type="molecule type" value="Genomic_DNA"/>
</dbReference>
<dbReference type="Gene3D" id="2.60.40.10">
    <property type="entry name" value="Immunoglobulins"/>
    <property type="match status" value="2"/>
</dbReference>
<dbReference type="STRING" id="679935.Alfi_3078"/>
<evidence type="ECO:0000256" key="1">
    <source>
        <dbReference type="ARBA" id="ARBA00022737"/>
    </source>
</evidence>
<dbReference type="PROSITE" id="PS51257">
    <property type="entry name" value="PROKAR_LIPOPROTEIN"/>
    <property type="match status" value="1"/>
</dbReference>
<dbReference type="CDD" id="cd00063">
    <property type="entry name" value="FN3"/>
    <property type="match status" value="1"/>
</dbReference>
<dbReference type="RefSeq" id="WP_014776447.1">
    <property type="nucleotide sequence ID" value="NC_018011.1"/>
</dbReference>
<feature type="domain" description="Fibronectin type-III" evidence="3">
    <location>
        <begin position="39"/>
        <end position="129"/>
    </location>
</feature>
<dbReference type="Pfam" id="PF00041">
    <property type="entry name" value="fn3"/>
    <property type="match status" value="1"/>
</dbReference>
<dbReference type="Proteomes" id="UP000006052">
    <property type="component" value="Chromosome"/>
</dbReference>
<dbReference type="AlphaFoldDB" id="I3YQQ1"/>
<evidence type="ECO:0000313" key="5">
    <source>
        <dbReference type="Proteomes" id="UP000006052"/>
    </source>
</evidence>
<organism evidence="4 5">
    <name type="scientific">Alistipes finegoldii (strain DSM 17242 / JCM 16770 / CCUG 46020 / CIP 107999 / KCTC 15236 / AHN 2437)</name>
    <dbReference type="NCBI Taxonomy" id="679935"/>
    <lineage>
        <taxon>Bacteria</taxon>
        <taxon>Pseudomonadati</taxon>
        <taxon>Bacteroidota</taxon>
        <taxon>Bacteroidia</taxon>
        <taxon>Bacteroidales</taxon>
        <taxon>Rikenellaceae</taxon>
        <taxon>Alistipes</taxon>
    </lineage>
</organism>
<reference evidence="5" key="1">
    <citation type="journal article" date="2013" name="Stand. Genomic Sci.">
        <title>Complete genome sequence of the bile-resistant pigment-producing anaerobe Alistipes finegoldii type strain (AHN2437(T)).</title>
        <authorList>
            <person name="Mavromatis K."/>
            <person name="Stackebrandt E."/>
            <person name="Munk C."/>
            <person name="Lapidus A."/>
            <person name="Nolan M."/>
            <person name="Lucas S."/>
            <person name="Hammon N."/>
            <person name="Deshpande S."/>
            <person name="Cheng J.F."/>
            <person name="Tapia R."/>
            <person name="Goodwin L.A."/>
            <person name="Pitluck S."/>
            <person name="Liolios K."/>
            <person name="Pagani I."/>
            <person name="Ivanova N."/>
            <person name="Mikhailova N."/>
            <person name="Huntemann M."/>
            <person name="Pati A."/>
            <person name="Chen A."/>
            <person name="Palaniappan K."/>
            <person name="Land M."/>
            <person name="Hauser L."/>
            <person name="Rohde M."/>
            <person name="Gronow S."/>
            <person name="Goker M."/>
            <person name="Detter J.C."/>
            <person name="Bristow J."/>
            <person name="Eisen J.A."/>
            <person name="Markowitz V."/>
            <person name="Hugenholtz P."/>
            <person name="Kyrpides N.C."/>
            <person name="Klenk H.P."/>
            <person name="Woyke T."/>
        </authorList>
    </citation>
    <scope>NUCLEOTIDE SEQUENCE</scope>
    <source>
        <strain evidence="5">DSM 17242 / JCM 16770 / AHN 2437 / CCUG 46020 / CIP 107999</strain>
    </source>
</reference>
<protein>
    <submittedName>
        <fullName evidence="4">Fibronectin type III domain-containing protein</fullName>
    </submittedName>
</protein>
<dbReference type="eggNOG" id="COG4733">
    <property type="taxonomic scope" value="Bacteria"/>
</dbReference>
<dbReference type="PANTHER" id="PTHR46708:SF2">
    <property type="entry name" value="FIBRONECTIN TYPE-III DOMAIN-CONTAINING PROTEIN"/>
    <property type="match status" value="1"/>
</dbReference>
<evidence type="ECO:0000259" key="3">
    <source>
        <dbReference type="PROSITE" id="PS50853"/>
    </source>
</evidence>
<dbReference type="InterPro" id="IPR003961">
    <property type="entry name" value="FN3_dom"/>
</dbReference>
<dbReference type="PROSITE" id="PS50853">
    <property type="entry name" value="FN3"/>
    <property type="match status" value="2"/>
</dbReference>
<proteinExistence type="predicted"/>
<dbReference type="KEGG" id="afd:Alfi_3078"/>
<dbReference type="InterPro" id="IPR013783">
    <property type="entry name" value="Ig-like_fold"/>
</dbReference>
<evidence type="ECO:0000313" key="4">
    <source>
        <dbReference type="EMBL" id="AFL79319.1"/>
    </source>
</evidence>
<accession>I3YQQ1</accession>
<keyword evidence="2" id="KW-0732">Signal</keyword>
<dbReference type="Gene3D" id="6.10.250.2590">
    <property type="match status" value="1"/>
</dbReference>
<dbReference type="PANTHER" id="PTHR46708">
    <property type="entry name" value="TENASCIN"/>
    <property type="match status" value="1"/>
</dbReference>
<feature type="signal peptide" evidence="2">
    <location>
        <begin position="1"/>
        <end position="25"/>
    </location>
</feature>
<dbReference type="InterPro" id="IPR036116">
    <property type="entry name" value="FN3_sf"/>
</dbReference>
<feature type="chain" id="PRO_5003682911" evidence="2">
    <location>
        <begin position="26"/>
        <end position="997"/>
    </location>
</feature>
<dbReference type="InterPro" id="IPR050991">
    <property type="entry name" value="ECM_Regulatory_Proteins"/>
</dbReference>
<name>I3YQQ1_ALIFI</name>
<gene>
    <name evidence="4" type="ordered locus">Alfi_3078</name>
</gene>
<dbReference type="HOGENOM" id="CLU_300293_0_0_10"/>
<dbReference type="SUPFAM" id="SSF49265">
    <property type="entry name" value="Fibronectin type III"/>
    <property type="match status" value="2"/>
</dbReference>
<dbReference type="SMART" id="SM00060">
    <property type="entry name" value="FN3"/>
    <property type="match status" value="5"/>
</dbReference>
<feature type="domain" description="Fibronectin type-III" evidence="3">
    <location>
        <begin position="488"/>
        <end position="581"/>
    </location>
</feature>
<dbReference type="PATRIC" id="fig|679935.3.peg.3002"/>
<sequence>MKKSIIYILFALFSFSAAVSLTACKDDGVEISDAYKSKTPKNVKLLEYGNKSLTICWDFVRGATSYTVQLVDGDMNPVSEALCMTTADIDYHEFTDLPTDRIYYGRVRANYPYSATSDWVYVTEHDKPAMLMASVGILDLDPQLKLHAASGSTLTFEWSYTDDKATDAARSYNVELFRDEACTDLYVSWLADGKLSSGKGIFTALAGYPVVRYTFSGLDPETTYYARITNLSFADIQTPVVAGTTAQAGPKAAANTPAKAGDIVLAQDFSAFIHGGDIVNSAAGYNAVSGTDFRKTWEKAEGVNPQADGDRPLCNWATEFHIHTGGTSAEYVEALGMKGWGSSGNTSTRPGYIKCGGGSGGIGILYTPQLTALPANTTVKVSFSASAYAEGENVYGSDIVVEAVEGAEFGSNNVVSKKGTAFVSKTVDISSAVGRFETYTVTLEGLTPASRIAFSSNPAQAGANKTRFLLDDIVVTCEGETHLEQLAAPANVKFDAEAVQPDKLTLKWDAVSGAASYTVACWADGTDESKAALVEKIDGTACTLDKLTPETKYNAKVKAVAGRTATDSDWSAKASATTAEASQGKLDAPANLKAEPGFSTVALTWDAVSGATGYSVTVDNGTPQTVTDNAFTATGLTAGTSHDFSVVALAALAADNSDAATLQSKTLYVRIAAVTTSSIILEWEQAGDVSQYTVAIEEEGDPSRSARFTYDWSKASGYGSIPLRFAFNYVGTEWASAALSPSASYRLRVKAGAADSDSAWSNDITGTVARRTAPAGEVFYEDFDRFMGGDAVMTAVGVKSAKKVTSEAGLSTMLTEFTYTDWSAGGGAMNAGSGTYGDPYRLMFFKDDGWETGALVTGNGVHNAFCGSFRLGGDNANQSYVQTPAMSGLTAAANVTVTFKTAVNVWTAASTTAPAVVFKAGWCRDQFESMELYVVHDDGTKVKVGDTIAVGDAGNELAWKSHSVVIEGLLPTDKLMFTSVGAKKSRYYLDEISVVKN</sequence>
<keyword evidence="1" id="KW-0677">Repeat</keyword>
<evidence type="ECO:0000256" key="2">
    <source>
        <dbReference type="SAM" id="SignalP"/>
    </source>
</evidence>